<feature type="domain" description="Ternary complex factor MIP1 leucine-zipper" evidence="2">
    <location>
        <begin position="20"/>
        <end position="101"/>
    </location>
</feature>
<feature type="domain" description="DUF547" evidence="1">
    <location>
        <begin position="273"/>
        <end position="407"/>
    </location>
</feature>
<dbReference type="InterPro" id="IPR025757">
    <property type="entry name" value="MIP1_Leuzipper"/>
</dbReference>
<gene>
    <name evidence="3" type="ORF">LITE_LOCUS25715</name>
</gene>
<comment type="caution">
    <text evidence="3">The sequence shown here is derived from an EMBL/GenBank/DDBJ whole genome shotgun (WGS) entry which is preliminary data.</text>
</comment>
<dbReference type="Pfam" id="PF14389">
    <property type="entry name" value="Lzipper-MIP1"/>
    <property type="match status" value="1"/>
</dbReference>
<accession>A0AAV0LVC8</accession>
<name>A0AAV0LVC8_9ROSI</name>
<proteinExistence type="predicted"/>
<evidence type="ECO:0000259" key="1">
    <source>
        <dbReference type="Pfam" id="PF04784"/>
    </source>
</evidence>
<sequence length="504" mass="57539">MEQLQLLDDWKLSNSTKETLKSSLKQEILELQQQLEDQFFVRNALEKAAVGYWKSLPNRHHHLTHNDVFIPSSAKELIKEISALELEVVYLERYLVSLYKQKYGYYDKAESPEAMKVKRVSQTRNNVEAGTKELPQAENLLQCSSSSSSIRRCYSWLSHRFNSAAAISRALDSHHSLPLSLFEDASLNGGGCGNGMEIRPNWVSEEMVKCISSIYCELAQPSSRLGVEGSSYSYQLREVGWMSIDVHKLQQVQHKIQRFRSLVSNLERVEAGEMKHGEKLAFWINVHNSLVMHAYLEYGIPRNHIRRMSLVLKAAYNVGGRAVSVDMIQTSILGCHLPRPAQQWLGVLLYPRRKLKTGDSKRSYSITTPEPRLYFALCTGNHSDPPLRVYGPETVFEDLEAAKQDYIQASLNLHRQKNNKVMLPKIVDCFAKDSQLCPAALVETELDHLLPASVTNSIRRRMHNNKPICWVPHSFDFRYLISRESMEDIIQPNSFPGSCSIQNS</sequence>
<protein>
    <recommendedName>
        <fullName evidence="5">DUF547 domain-containing protein</fullName>
    </recommendedName>
</protein>
<evidence type="ECO:0000259" key="2">
    <source>
        <dbReference type="Pfam" id="PF14389"/>
    </source>
</evidence>
<dbReference type="Proteomes" id="UP001154282">
    <property type="component" value="Unassembled WGS sequence"/>
</dbReference>
<keyword evidence="4" id="KW-1185">Reference proteome</keyword>
<evidence type="ECO:0000313" key="4">
    <source>
        <dbReference type="Proteomes" id="UP001154282"/>
    </source>
</evidence>
<dbReference type="AlphaFoldDB" id="A0AAV0LVC8"/>
<evidence type="ECO:0000313" key="3">
    <source>
        <dbReference type="EMBL" id="CAI0438155.1"/>
    </source>
</evidence>
<reference evidence="3" key="1">
    <citation type="submission" date="2022-08" db="EMBL/GenBank/DDBJ databases">
        <authorList>
            <person name="Gutierrez-Valencia J."/>
        </authorList>
    </citation>
    <scope>NUCLEOTIDE SEQUENCE</scope>
</reference>
<dbReference type="PANTHER" id="PTHR23054:SF20">
    <property type="entry name" value="DUF547 DOMAIN-CONTAINING PROTEIN"/>
    <property type="match status" value="1"/>
</dbReference>
<organism evidence="3 4">
    <name type="scientific">Linum tenue</name>
    <dbReference type="NCBI Taxonomy" id="586396"/>
    <lineage>
        <taxon>Eukaryota</taxon>
        <taxon>Viridiplantae</taxon>
        <taxon>Streptophyta</taxon>
        <taxon>Embryophyta</taxon>
        <taxon>Tracheophyta</taxon>
        <taxon>Spermatophyta</taxon>
        <taxon>Magnoliopsida</taxon>
        <taxon>eudicotyledons</taxon>
        <taxon>Gunneridae</taxon>
        <taxon>Pentapetalae</taxon>
        <taxon>rosids</taxon>
        <taxon>fabids</taxon>
        <taxon>Malpighiales</taxon>
        <taxon>Linaceae</taxon>
        <taxon>Linum</taxon>
    </lineage>
</organism>
<dbReference type="EMBL" id="CAMGYJ010000006">
    <property type="protein sequence ID" value="CAI0438155.1"/>
    <property type="molecule type" value="Genomic_DNA"/>
</dbReference>
<dbReference type="InterPro" id="IPR006869">
    <property type="entry name" value="DUF547"/>
</dbReference>
<dbReference type="PANTHER" id="PTHR23054">
    <property type="entry name" value="TERNARY COMPLEX FACTOR MIP1, LEUCINE-ZIPPER-RELATED"/>
    <property type="match status" value="1"/>
</dbReference>
<dbReference type="Pfam" id="PF04784">
    <property type="entry name" value="DUF547"/>
    <property type="match status" value="1"/>
</dbReference>
<evidence type="ECO:0008006" key="5">
    <source>
        <dbReference type="Google" id="ProtNLM"/>
    </source>
</evidence>